<accession>A0AAN6SHK4</accession>
<organism evidence="3 4">
    <name type="scientific">Pseudoneurospora amorphoporcata</name>
    <dbReference type="NCBI Taxonomy" id="241081"/>
    <lineage>
        <taxon>Eukaryota</taxon>
        <taxon>Fungi</taxon>
        <taxon>Dikarya</taxon>
        <taxon>Ascomycota</taxon>
        <taxon>Pezizomycotina</taxon>
        <taxon>Sordariomycetes</taxon>
        <taxon>Sordariomycetidae</taxon>
        <taxon>Sordariales</taxon>
        <taxon>Sordariaceae</taxon>
        <taxon>Pseudoneurospora</taxon>
    </lineage>
</organism>
<dbReference type="EMBL" id="MU859107">
    <property type="protein sequence ID" value="KAK3953301.1"/>
    <property type="molecule type" value="Genomic_DNA"/>
</dbReference>
<evidence type="ECO:0000313" key="3">
    <source>
        <dbReference type="EMBL" id="KAK3953301.1"/>
    </source>
</evidence>
<reference evidence="3" key="2">
    <citation type="submission" date="2023-06" db="EMBL/GenBank/DDBJ databases">
        <authorList>
            <consortium name="Lawrence Berkeley National Laboratory"/>
            <person name="Mondo S.J."/>
            <person name="Hensen N."/>
            <person name="Bonometti L."/>
            <person name="Westerberg I."/>
            <person name="Brannstrom I.O."/>
            <person name="Guillou S."/>
            <person name="Cros-Aarteil S."/>
            <person name="Calhoun S."/>
            <person name="Haridas S."/>
            <person name="Kuo A."/>
            <person name="Pangilinan J."/>
            <person name="Riley R."/>
            <person name="Labutti K."/>
            <person name="Andreopoulos B."/>
            <person name="Lipzen A."/>
            <person name="Chen C."/>
            <person name="Yanf M."/>
            <person name="Daum C."/>
            <person name="Ng V."/>
            <person name="Clum A."/>
            <person name="Steindorff A."/>
            <person name="Ohm R."/>
            <person name="Martin F."/>
            <person name="Silar P."/>
            <person name="Natvig D."/>
            <person name="Lalanne C."/>
            <person name="Gautier V."/>
            <person name="Ament-Velasquez S.L."/>
            <person name="Kruys A."/>
            <person name="Hutchinson M.I."/>
            <person name="Powell A.J."/>
            <person name="Barry K."/>
            <person name="Miller A.N."/>
            <person name="Grigoriev I.V."/>
            <person name="Debuchy R."/>
            <person name="Gladieux P."/>
            <person name="Thoren M.H."/>
            <person name="Johannesson H."/>
        </authorList>
    </citation>
    <scope>NUCLEOTIDE SEQUENCE</scope>
    <source>
        <strain evidence="3">CBS 626.80</strain>
    </source>
</reference>
<dbReference type="PANTHER" id="PTHR24148">
    <property type="entry name" value="ANKYRIN REPEAT DOMAIN-CONTAINING PROTEIN 39 HOMOLOG-RELATED"/>
    <property type="match status" value="1"/>
</dbReference>
<evidence type="ECO:0000256" key="1">
    <source>
        <dbReference type="SAM" id="MobiDB-lite"/>
    </source>
</evidence>
<feature type="domain" description="Heterokaryon incompatibility" evidence="2">
    <location>
        <begin position="28"/>
        <end position="229"/>
    </location>
</feature>
<proteinExistence type="predicted"/>
<dbReference type="PANTHER" id="PTHR24148:SF73">
    <property type="entry name" value="HET DOMAIN PROTEIN (AFU_ORTHOLOGUE AFUA_8G01020)"/>
    <property type="match status" value="1"/>
</dbReference>
<evidence type="ECO:0000313" key="4">
    <source>
        <dbReference type="Proteomes" id="UP001303222"/>
    </source>
</evidence>
<feature type="region of interest" description="Disordered" evidence="1">
    <location>
        <begin position="48"/>
        <end position="70"/>
    </location>
</feature>
<name>A0AAN6SHK4_9PEZI</name>
<dbReference type="AlphaFoldDB" id="A0AAN6SHK4"/>
<gene>
    <name evidence="3" type="ORF">QBC32DRAFT_388016</name>
</gene>
<feature type="non-terminal residue" evidence="3">
    <location>
        <position position="1"/>
    </location>
</feature>
<dbReference type="Proteomes" id="UP001303222">
    <property type="component" value="Unassembled WGS sequence"/>
</dbReference>
<dbReference type="Pfam" id="PF06985">
    <property type="entry name" value="HET"/>
    <property type="match status" value="1"/>
</dbReference>
<protein>
    <submittedName>
        <fullName evidence="3">Heterokaryon incompatibility protein-domain-containing protein</fullName>
    </submittedName>
</protein>
<dbReference type="InterPro" id="IPR010730">
    <property type="entry name" value="HET"/>
</dbReference>
<dbReference type="InterPro" id="IPR052895">
    <property type="entry name" value="HetReg/Transcr_Mod"/>
</dbReference>
<evidence type="ECO:0000259" key="2">
    <source>
        <dbReference type="Pfam" id="PF06985"/>
    </source>
</evidence>
<reference evidence="3" key="1">
    <citation type="journal article" date="2023" name="Mol. Phylogenet. Evol.">
        <title>Genome-scale phylogeny and comparative genomics of the fungal order Sordariales.</title>
        <authorList>
            <person name="Hensen N."/>
            <person name="Bonometti L."/>
            <person name="Westerberg I."/>
            <person name="Brannstrom I.O."/>
            <person name="Guillou S."/>
            <person name="Cros-Aarteil S."/>
            <person name="Calhoun S."/>
            <person name="Haridas S."/>
            <person name="Kuo A."/>
            <person name="Mondo S."/>
            <person name="Pangilinan J."/>
            <person name="Riley R."/>
            <person name="LaButti K."/>
            <person name="Andreopoulos B."/>
            <person name="Lipzen A."/>
            <person name="Chen C."/>
            <person name="Yan M."/>
            <person name="Daum C."/>
            <person name="Ng V."/>
            <person name="Clum A."/>
            <person name="Steindorff A."/>
            <person name="Ohm R.A."/>
            <person name="Martin F."/>
            <person name="Silar P."/>
            <person name="Natvig D.O."/>
            <person name="Lalanne C."/>
            <person name="Gautier V."/>
            <person name="Ament-Velasquez S.L."/>
            <person name="Kruys A."/>
            <person name="Hutchinson M.I."/>
            <person name="Powell A.J."/>
            <person name="Barry K."/>
            <person name="Miller A.N."/>
            <person name="Grigoriev I.V."/>
            <person name="Debuchy R."/>
            <person name="Gladieux P."/>
            <person name="Hiltunen Thoren M."/>
            <person name="Johannesson H."/>
        </authorList>
    </citation>
    <scope>NUCLEOTIDE SEQUENCE</scope>
    <source>
        <strain evidence="3">CBS 626.80</strain>
    </source>
</reference>
<sequence length="256" mass="29569">LKLFPASKYSDPLRCQLFTVNFSRAPRYRALSYVWGDGTKTHNLCIINENQTPPTRKRAKSSSPERHPQIPITSSLTTALRHLRSLPTIDPDAIPIIIWIDQICINQLDNNEKSHQVQLMGQIYSRAMEVLVWLGPAADGSDEVMDALGGLAREWAETVEKVLGGGYEWTGHVHEFMRQHWWTEEEKGPGQEAQNLFARTLRTVIKLQDKNRLKKWYTRAWFTRIWTIQNSVSARTRSSCAGARLRTIRPWVWLFD</sequence>
<comment type="caution">
    <text evidence="3">The sequence shown here is derived from an EMBL/GenBank/DDBJ whole genome shotgun (WGS) entry which is preliminary data.</text>
</comment>
<keyword evidence="4" id="KW-1185">Reference proteome</keyword>